<dbReference type="EMBL" id="CM038913">
    <property type="protein sequence ID" value="KAH9556702.1"/>
    <property type="molecule type" value="Genomic_DNA"/>
</dbReference>
<dbReference type="Proteomes" id="UP000828922">
    <property type="component" value="Linkage Group LG07"/>
</dbReference>
<protein>
    <submittedName>
        <fullName evidence="1">Uncharacterized protein</fullName>
    </submittedName>
</protein>
<gene>
    <name evidence="1" type="ORF">CY35_07G044300</name>
</gene>
<name>A0ACB8HKU2_9BRYO</name>
<sequence>MQLPAPSFIKLILDSNEDHRSRFLRIPSLFMEQHGYRIDDKVTLEGPTGFSCQVPLLAFNNAFGLRSGFREFSDYHGIQFGDSVMFNLTRNSHFVLKIYGKQGCQKTVFPGDMKDPDKHRRTFNDSPRTFSKHPCCVLRDAADSHESDPPASSDYRKKLRNRNPVQTEIAADPCNKLQAAGRKRKVPEPEEEDASCCKRRNGGFTSGFREKPSGTGRSLSNGLGQQQSEDEEKLEQMQQFLEQPELFFERLPSPPPPPVVQQEKPVPGKTPAPKTYYEEGKEEEEDKREQFNMLKSAAKPSAESAGNIPGQQRRHQRERLQSDLKQQFQQQYTSEEVPEGLQSEAESLTMFSGPSQTQLGAEENFNRQEMVRAAKAIKNRNPSAIIFMSKTYINTGCPIVPKRFSSKWLPGRKTKILLVDMCGRKWPVVFNPCGATARFQMGWFDFAQQQSLKEGDICVLELKNPNNINVFVRILRLEDYVASVKGWRHSIVEGVVPNSLPTTGQGKASQEDDVMVLEQTPPRAKRPAAKLPEFDPGCTSDDSCDKNEMIRAARLTAPKKTREISNCSKEEKLASPLLDALTESTMIAEYIASLRNTGIAESKEKMLSVQRGGKDSSNKDSDTQKTGGERVGAMKPQEGMPTDSRSRRSWAQQNYKPVEWSEALNSSNPHDAVILADLHVLLNSTIPLPASLLGMPDITTEATLVDSAGNLYSAIWKPRLDRGSLTDGWSTFASDHCLQAGDVCVFEVTNFTELTILVHIFRRDDDNNRLQSAFADGESLGRISSASTSLQSKSINRQEKTSPGDQFVEDHGKVALASQRHHPISEGDKCRDILAAYKFKVKNPSFTVCYSVSQHFVLVSAHPKAYPTSMSGVAMLLRAAVLITASTFQVMSIPMDFAKLWMPQKLAKSTLVDSIGQTWTATWTGNVRQPCLTGWRTFSIAHRIQEGDVCVLELTDPSKLIFKVHIFSVLDIDVKKHSPNASQDWHQIRDASGLATPPNCSRKSPHPNQTKLPNLAKCLRGSTLLARTSRKTAIAKALYKAAIHRKKEDARRQQSVDLATKAAITDFVAQEQNPSTTSHTLHKDCCLPYYGKGVEAFDEAPKPGQPIRWNTRMHASKQLGSKCPYNLEMPEEEEESQ</sequence>
<organism evidence="1 2">
    <name type="scientific">Sphagnum magellanicum</name>
    <dbReference type="NCBI Taxonomy" id="128215"/>
    <lineage>
        <taxon>Eukaryota</taxon>
        <taxon>Viridiplantae</taxon>
        <taxon>Streptophyta</taxon>
        <taxon>Embryophyta</taxon>
        <taxon>Bryophyta</taxon>
        <taxon>Sphagnophytina</taxon>
        <taxon>Sphagnopsida</taxon>
        <taxon>Sphagnales</taxon>
        <taxon>Sphagnaceae</taxon>
        <taxon>Sphagnum</taxon>
    </lineage>
</organism>
<comment type="caution">
    <text evidence="1">The sequence shown here is derived from an EMBL/GenBank/DDBJ whole genome shotgun (WGS) entry which is preliminary data.</text>
</comment>
<proteinExistence type="predicted"/>
<evidence type="ECO:0000313" key="2">
    <source>
        <dbReference type="Proteomes" id="UP000828922"/>
    </source>
</evidence>
<evidence type="ECO:0000313" key="1">
    <source>
        <dbReference type="EMBL" id="KAH9556702.1"/>
    </source>
</evidence>
<reference evidence="2" key="1">
    <citation type="journal article" date="2022" name="New Phytol.">
        <title>Phylogenomic structure and speciation in an emerging model: the Sphagnum magellanicum complex (Bryophyta).</title>
        <authorList>
            <person name="Shaw A.J."/>
            <person name="Piatkowski B."/>
            <person name="Duffy A.M."/>
            <person name="Aguero B."/>
            <person name="Imwattana K."/>
            <person name="Nieto-Lugilde M."/>
            <person name="Healey A."/>
            <person name="Weston D.J."/>
            <person name="Patel M.N."/>
            <person name="Schmutz J."/>
            <person name="Grimwood J."/>
            <person name="Yavitt J.B."/>
            <person name="Hassel K."/>
            <person name="Stenoien H.K."/>
            <person name="Flatberg K.I."/>
            <person name="Bickford C.P."/>
            <person name="Hicks K.A."/>
        </authorList>
    </citation>
    <scope>NUCLEOTIDE SEQUENCE [LARGE SCALE GENOMIC DNA]</scope>
</reference>
<accession>A0ACB8HKU2</accession>
<keyword evidence="2" id="KW-1185">Reference proteome</keyword>